<sequence length="63" mass="7499">MTHHDPARASEPLFLSRFEPRTYRITGYPANHCTTVNMRGKGKTWGRMVWLRHRYFLKVVLIP</sequence>
<name>A0ABR0B899_9CRUS</name>
<evidence type="ECO:0000313" key="2">
    <source>
        <dbReference type="Proteomes" id="UP001234178"/>
    </source>
</evidence>
<accession>A0ABR0B899</accession>
<reference evidence="1 2" key="1">
    <citation type="journal article" date="2023" name="Nucleic Acids Res.">
        <title>The hologenome of Daphnia magna reveals possible DNA methylation and microbiome-mediated evolution of the host genome.</title>
        <authorList>
            <person name="Chaturvedi A."/>
            <person name="Li X."/>
            <person name="Dhandapani V."/>
            <person name="Marshall H."/>
            <person name="Kissane S."/>
            <person name="Cuenca-Cambronero M."/>
            <person name="Asole G."/>
            <person name="Calvet F."/>
            <person name="Ruiz-Romero M."/>
            <person name="Marangio P."/>
            <person name="Guigo R."/>
            <person name="Rago D."/>
            <person name="Mirbahai L."/>
            <person name="Eastwood N."/>
            <person name="Colbourne J.K."/>
            <person name="Zhou J."/>
            <person name="Mallon E."/>
            <person name="Orsini L."/>
        </authorList>
    </citation>
    <scope>NUCLEOTIDE SEQUENCE [LARGE SCALE GENOMIC DNA]</scope>
    <source>
        <strain evidence="1">LRV0_1</strain>
    </source>
</reference>
<organism evidence="1 2">
    <name type="scientific">Daphnia magna</name>
    <dbReference type="NCBI Taxonomy" id="35525"/>
    <lineage>
        <taxon>Eukaryota</taxon>
        <taxon>Metazoa</taxon>
        <taxon>Ecdysozoa</taxon>
        <taxon>Arthropoda</taxon>
        <taxon>Crustacea</taxon>
        <taxon>Branchiopoda</taxon>
        <taxon>Diplostraca</taxon>
        <taxon>Cladocera</taxon>
        <taxon>Anomopoda</taxon>
        <taxon>Daphniidae</taxon>
        <taxon>Daphnia</taxon>
    </lineage>
</organism>
<comment type="caution">
    <text evidence="1">The sequence shown here is derived from an EMBL/GenBank/DDBJ whole genome shotgun (WGS) entry which is preliminary data.</text>
</comment>
<dbReference type="Proteomes" id="UP001234178">
    <property type="component" value="Unassembled WGS sequence"/>
</dbReference>
<proteinExistence type="predicted"/>
<protein>
    <submittedName>
        <fullName evidence="1">Uncharacterized protein</fullName>
    </submittedName>
</protein>
<dbReference type="EMBL" id="JAOYFB010000040">
    <property type="protein sequence ID" value="KAK4037900.1"/>
    <property type="molecule type" value="Genomic_DNA"/>
</dbReference>
<evidence type="ECO:0000313" key="1">
    <source>
        <dbReference type="EMBL" id="KAK4037900.1"/>
    </source>
</evidence>
<gene>
    <name evidence="1" type="ORF">OUZ56_029925</name>
</gene>
<keyword evidence="2" id="KW-1185">Reference proteome</keyword>